<accession>A0ABR4QL02</accession>
<evidence type="ECO:0000313" key="3">
    <source>
        <dbReference type="EMBL" id="KAL5110508.1"/>
    </source>
</evidence>
<reference evidence="3 4" key="1">
    <citation type="journal article" date="2022" name="Front. Cell. Infect. Microbiol.">
        <title>The Genomes of Two Strains of Taenia crassiceps the Animal Model for the Study of Human Cysticercosis.</title>
        <authorList>
            <person name="Bobes R.J."/>
            <person name="Estrada K."/>
            <person name="Rios-Valencia D.G."/>
            <person name="Calderon-Gallegos A."/>
            <person name="de la Torre P."/>
            <person name="Carrero J.C."/>
            <person name="Sanchez-Flores A."/>
            <person name="Laclette J.P."/>
        </authorList>
    </citation>
    <scope>NUCLEOTIDE SEQUENCE [LARGE SCALE GENOMIC DNA]</scope>
    <source>
        <strain evidence="3">WFUcys</strain>
    </source>
</reference>
<comment type="caution">
    <text evidence="3">The sequence shown here is derived from an EMBL/GenBank/DDBJ whole genome shotgun (WGS) entry which is preliminary data.</text>
</comment>
<feature type="compositionally biased region" description="Low complexity" evidence="1">
    <location>
        <begin position="75"/>
        <end position="88"/>
    </location>
</feature>
<gene>
    <name evidence="2" type="ORF">TcWFU_000047</name>
    <name evidence="3" type="ORF">TcWFU_006226</name>
</gene>
<dbReference type="Proteomes" id="UP001651158">
    <property type="component" value="Unassembled WGS sequence"/>
</dbReference>
<sequence length="97" mass="10406">MDRYASVHLHAAHRLLFVVVAASLLLSILMTLLEHQLNAAHVAWITPLHQPCCLRSGGCASLSSIIACNAASQMPSPSHESLSHPSHSGVTSTWTAW</sequence>
<evidence type="ECO:0000256" key="1">
    <source>
        <dbReference type="SAM" id="MobiDB-lite"/>
    </source>
</evidence>
<proteinExistence type="predicted"/>
<dbReference type="EMBL" id="JAKROA010000002">
    <property type="protein sequence ID" value="KAL5109635.1"/>
    <property type="molecule type" value="Genomic_DNA"/>
</dbReference>
<organism evidence="3 4">
    <name type="scientific">Taenia crassiceps</name>
    <dbReference type="NCBI Taxonomy" id="6207"/>
    <lineage>
        <taxon>Eukaryota</taxon>
        <taxon>Metazoa</taxon>
        <taxon>Spiralia</taxon>
        <taxon>Lophotrochozoa</taxon>
        <taxon>Platyhelminthes</taxon>
        <taxon>Cestoda</taxon>
        <taxon>Eucestoda</taxon>
        <taxon>Cyclophyllidea</taxon>
        <taxon>Taeniidae</taxon>
        <taxon>Taenia</taxon>
    </lineage>
</organism>
<feature type="region of interest" description="Disordered" evidence="1">
    <location>
        <begin position="73"/>
        <end position="97"/>
    </location>
</feature>
<evidence type="ECO:0000313" key="2">
    <source>
        <dbReference type="EMBL" id="KAL5109635.1"/>
    </source>
</evidence>
<dbReference type="EMBL" id="JAKROA010000002">
    <property type="protein sequence ID" value="KAL5110508.1"/>
    <property type="molecule type" value="Genomic_DNA"/>
</dbReference>
<protein>
    <recommendedName>
        <fullName evidence="5">Secreted protein</fullName>
    </recommendedName>
</protein>
<evidence type="ECO:0008006" key="5">
    <source>
        <dbReference type="Google" id="ProtNLM"/>
    </source>
</evidence>
<evidence type="ECO:0000313" key="4">
    <source>
        <dbReference type="Proteomes" id="UP001651158"/>
    </source>
</evidence>
<name>A0ABR4QL02_9CEST</name>
<reference evidence="3" key="2">
    <citation type="submission" date="2024-12" db="EMBL/GenBank/DDBJ databases">
        <authorList>
            <person name="Estrada K."/>
            <person name="Bobes R.J."/>
            <person name="Sanchez-Flores A."/>
            <person name="Laclette J.P."/>
        </authorList>
    </citation>
    <scope>NUCLEOTIDE SEQUENCE</scope>
    <source>
        <strain evidence="3">WFUcys</strain>
        <tissue evidence="3">Peritoneal cavity of infected mice</tissue>
    </source>
</reference>
<keyword evidence="4" id="KW-1185">Reference proteome</keyword>